<organism evidence="14 15">
    <name type="scientific">Spodoptera littoralis</name>
    <name type="common">Egyptian cotton leafworm</name>
    <dbReference type="NCBI Taxonomy" id="7109"/>
    <lineage>
        <taxon>Eukaryota</taxon>
        <taxon>Metazoa</taxon>
        <taxon>Ecdysozoa</taxon>
        <taxon>Arthropoda</taxon>
        <taxon>Hexapoda</taxon>
        <taxon>Insecta</taxon>
        <taxon>Pterygota</taxon>
        <taxon>Neoptera</taxon>
        <taxon>Endopterygota</taxon>
        <taxon>Lepidoptera</taxon>
        <taxon>Glossata</taxon>
        <taxon>Ditrysia</taxon>
        <taxon>Noctuoidea</taxon>
        <taxon>Noctuidae</taxon>
        <taxon>Amphipyrinae</taxon>
        <taxon>Spodoptera</taxon>
    </lineage>
</organism>
<dbReference type="GO" id="GO:0005272">
    <property type="term" value="F:sodium channel activity"/>
    <property type="evidence" value="ECO:0007669"/>
    <property type="project" value="UniProtKB-KW"/>
</dbReference>
<sequence>MNGTTPGSEEDPRSAIRINMMPPKIRLNRDIIFTLEDLFASLGGTTALFVGASVLTVVETVLFIVRHLVKLIIRRGARGRVVEFKP</sequence>
<keyword evidence="5 12" id="KW-0812">Transmembrane</keyword>
<protein>
    <submittedName>
        <fullName evidence="14">Uncharacterized protein</fullName>
    </submittedName>
</protein>
<keyword evidence="4 12" id="KW-0894">Sodium channel</keyword>
<evidence type="ECO:0000313" key="14">
    <source>
        <dbReference type="EMBL" id="CAH1642100.1"/>
    </source>
</evidence>
<comment type="subcellular location">
    <subcellularLocation>
        <location evidence="1">Membrane</location>
        <topology evidence="1">Multi-pass membrane protein</topology>
    </subcellularLocation>
</comment>
<evidence type="ECO:0000256" key="13">
    <source>
        <dbReference type="SAM" id="Phobius"/>
    </source>
</evidence>
<evidence type="ECO:0000256" key="7">
    <source>
        <dbReference type="ARBA" id="ARBA00023053"/>
    </source>
</evidence>
<evidence type="ECO:0000313" key="15">
    <source>
        <dbReference type="Proteomes" id="UP001153321"/>
    </source>
</evidence>
<keyword evidence="9 13" id="KW-0472">Membrane</keyword>
<dbReference type="AlphaFoldDB" id="A0A9P0I9X4"/>
<dbReference type="Proteomes" id="UP001153321">
    <property type="component" value="Chromosome 25"/>
</dbReference>
<evidence type="ECO:0000256" key="8">
    <source>
        <dbReference type="ARBA" id="ARBA00023065"/>
    </source>
</evidence>
<evidence type="ECO:0000256" key="2">
    <source>
        <dbReference type="ARBA" id="ARBA00007193"/>
    </source>
</evidence>
<evidence type="ECO:0000256" key="11">
    <source>
        <dbReference type="ARBA" id="ARBA00023303"/>
    </source>
</evidence>
<comment type="similarity">
    <text evidence="2 12">Belongs to the amiloride-sensitive sodium channel (TC 1.A.6) family.</text>
</comment>
<evidence type="ECO:0000256" key="3">
    <source>
        <dbReference type="ARBA" id="ARBA00022448"/>
    </source>
</evidence>
<dbReference type="GO" id="GO:0016020">
    <property type="term" value="C:membrane"/>
    <property type="evidence" value="ECO:0007669"/>
    <property type="project" value="UniProtKB-SubCell"/>
</dbReference>
<keyword evidence="3 12" id="KW-0813">Transport</keyword>
<keyword evidence="11 12" id="KW-0407">Ion channel</keyword>
<evidence type="ECO:0000256" key="12">
    <source>
        <dbReference type="RuleBase" id="RU000679"/>
    </source>
</evidence>
<keyword evidence="8 12" id="KW-0406">Ion transport</keyword>
<evidence type="ECO:0000256" key="10">
    <source>
        <dbReference type="ARBA" id="ARBA00023201"/>
    </source>
</evidence>
<evidence type="ECO:0000256" key="9">
    <source>
        <dbReference type="ARBA" id="ARBA00023136"/>
    </source>
</evidence>
<evidence type="ECO:0000256" key="5">
    <source>
        <dbReference type="ARBA" id="ARBA00022692"/>
    </source>
</evidence>
<evidence type="ECO:0000256" key="6">
    <source>
        <dbReference type="ARBA" id="ARBA00022989"/>
    </source>
</evidence>
<proteinExistence type="inferred from homology"/>
<dbReference type="EMBL" id="LR824556">
    <property type="protein sequence ID" value="CAH1642100.1"/>
    <property type="molecule type" value="Genomic_DNA"/>
</dbReference>
<keyword evidence="10 12" id="KW-0739">Sodium transport</keyword>
<name>A0A9P0I9X4_SPOLI</name>
<dbReference type="Pfam" id="PF00858">
    <property type="entry name" value="ASC"/>
    <property type="match status" value="1"/>
</dbReference>
<gene>
    <name evidence="14" type="ORF">SPLIT_LOCUS7456</name>
</gene>
<evidence type="ECO:0000256" key="1">
    <source>
        <dbReference type="ARBA" id="ARBA00004141"/>
    </source>
</evidence>
<dbReference type="InterPro" id="IPR001873">
    <property type="entry name" value="ENaC"/>
</dbReference>
<keyword evidence="6 13" id="KW-1133">Transmembrane helix</keyword>
<keyword evidence="15" id="KW-1185">Reference proteome</keyword>
<reference evidence="14" key="1">
    <citation type="submission" date="2022-02" db="EMBL/GenBank/DDBJ databases">
        <authorList>
            <person name="King R."/>
        </authorList>
    </citation>
    <scope>NUCLEOTIDE SEQUENCE</scope>
</reference>
<feature type="transmembrane region" description="Helical" evidence="13">
    <location>
        <begin position="38"/>
        <end position="65"/>
    </location>
</feature>
<accession>A0A9P0I9X4</accession>
<dbReference type="Gene3D" id="1.10.287.770">
    <property type="entry name" value="YojJ-like"/>
    <property type="match status" value="1"/>
</dbReference>
<evidence type="ECO:0000256" key="4">
    <source>
        <dbReference type="ARBA" id="ARBA00022461"/>
    </source>
</evidence>
<keyword evidence="7" id="KW-0915">Sodium</keyword>